<name>A0ABP1P1V8_XYLVO</name>
<dbReference type="PANTHER" id="PTHR12496">
    <property type="entry name" value="CGI-41 METHYLTRANSFERASE"/>
    <property type="match status" value="1"/>
</dbReference>
<sequence>MAASTDIRCTCRACTRIRVTIDQIFCVLDVYGWLLNSYVVDFFEEKLWEKLPKSWRFALQDTPPQEFGKWLSGDISCTRVWPLALLALRQVTNILQVNRNNEDPKSTIACEFNKIKINNNNNETFKSNRNDVFNELYSKDHKFNNLFSKHVKKKKKYEIQEIAQVCAGCAFEANCKCIVDIGSGMGHLARILAFQYGLNVTCIEQDCTLLQQARKWDQELLVSIRKHIPNFYQKCPQHFTAKLESSNLVESELVSQLKGLFQKEFDLTETETEFGLIGLHPCGDLAPILLKLYSSRSEAKFICIVGCCYMKLTIHSEISALKGYPLSKYLLLRKNHSLTYTSLEVACHAIEKYCDKLKNGNYEDLIVHTYRAALEIILIKKCAKLRHSQLRNVKVSKGMSFEQYCKTATSHFDTCLQPQDSDINNTEITGFLNRWQQVIIFGSLRMLLAPLVETIVLYDRFLYLSEKRLTPTLKPVFDSRLSPRNLVLMSRKNN</sequence>
<keyword evidence="3" id="KW-1185">Reference proteome</keyword>
<dbReference type="Pfam" id="PF13679">
    <property type="entry name" value="Methyltransf_32"/>
    <property type="match status" value="1"/>
</dbReference>
<dbReference type="Gene3D" id="3.40.50.150">
    <property type="entry name" value="Vaccinia Virus protein VP39"/>
    <property type="match status" value="1"/>
</dbReference>
<dbReference type="EMBL" id="CAXAJV020001294">
    <property type="protein sequence ID" value="CAL7946081.1"/>
    <property type="molecule type" value="Genomic_DNA"/>
</dbReference>
<dbReference type="InterPro" id="IPR052220">
    <property type="entry name" value="METTL25"/>
</dbReference>
<reference evidence="2 3" key="1">
    <citation type="submission" date="2024-08" db="EMBL/GenBank/DDBJ databases">
        <authorList>
            <person name="Will J Nash"/>
            <person name="Angela Man"/>
            <person name="Seanna McTaggart"/>
            <person name="Kendall Baker"/>
            <person name="Tom Barker"/>
            <person name="Leah Catchpole"/>
            <person name="Alex Durrant"/>
            <person name="Karim Gharbi"/>
            <person name="Naomi Irish"/>
            <person name="Gemy Kaithakottil"/>
            <person name="Debby Ku"/>
            <person name="Aaliyah Providence"/>
            <person name="Felix Shaw"/>
            <person name="David Swarbreck"/>
            <person name="Chris Watkins"/>
            <person name="Ann M. McCartney"/>
            <person name="Giulio Formenti"/>
            <person name="Alice Mouton"/>
            <person name="Noel Vella"/>
            <person name="Bjorn M von Reumont"/>
            <person name="Adriana Vella"/>
            <person name="Wilfried Haerty"/>
        </authorList>
    </citation>
    <scope>NUCLEOTIDE SEQUENCE [LARGE SCALE GENOMIC DNA]</scope>
</reference>
<accession>A0ABP1P1V8</accession>
<dbReference type="SUPFAM" id="SSF53335">
    <property type="entry name" value="S-adenosyl-L-methionine-dependent methyltransferases"/>
    <property type="match status" value="1"/>
</dbReference>
<protein>
    <recommendedName>
        <fullName evidence="1">Methyltransferase domain-containing protein</fullName>
    </recommendedName>
</protein>
<organism evidence="2 3">
    <name type="scientific">Xylocopa violacea</name>
    <name type="common">Violet carpenter bee</name>
    <name type="synonym">Apis violacea</name>
    <dbReference type="NCBI Taxonomy" id="135666"/>
    <lineage>
        <taxon>Eukaryota</taxon>
        <taxon>Metazoa</taxon>
        <taxon>Ecdysozoa</taxon>
        <taxon>Arthropoda</taxon>
        <taxon>Hexapoda</taxon>
        <taxon>Insecta</taxon>
        <taxon>Pterygota</taxon>
        <taxon>Neoptera</taxon>
        <taxon>Endopterygota</taxon>
        <taxon>Hymenoptera</taxon>
        <taxon>Apocrita</taxon>
        <taxon>Aculeata</taxon>
        <taxon>Apoidea</taxon>
        <taxon>Anthophila</taxon>
        <taxon>Apidae</taxon>
        <taxon>Xylocopa</taxon>
        <taxon>Xylocopa</taxon>
    </lineage>
</organism>
<evidence type="ECO:0000259" key="1">
    <source>
        <dbReference type="Pfam" id="PF13679"/>
    </source>
</evidence>
<evidence type="ECO:0000313" key="2">
    <source>
        <dbReference type="EMBL" id="CAL7946081.1"/>
    </source>
</evidence>
<proteinExistence type="predicted"/>
<gene>
    <name evidence="2" type="ORF">XYLVIOL_LOCUS7582</name>
</gene>
<dbReference type="CDD" id="cd02440">
    <property type="entry name" value="AdoMet_MTases"/>
    <property type="match status" value="1"/>
</dbReference>
<dbReference type="PANTHER" id="PTHR12496:SF2">
    <property type="entry name" value="METHYLTRANSFERASE-LIKE PROTEIN 25B"/>
    <property type="match status" value="1"/>
</dbReference>
<feature type="domain" description="Methyltransferase" evidence="1">
    <location>
        <begin position="154"/>
        <end position="313"/>
    </location>
</feature>
<evidence type="ECO:0000313" key="3">
    <source>
        <dbReference type="Proteomes" id="UP001642520"/>
    </source>
</evidence>
<comment type="caution">
    <text evidence="2">The sequence shown here is derived from an EMBL/GenBank/DDBJ whole genome shotgun (WGS) entry which is preliminary data.</text>
</comment>
<dbReference type="InterPro" id="IPR025714">
    <property type="entry name" value="Methyltranfer_dom"/>
</dbReference>
<dbReference type="InterPro" id="IPR029063">
    <property type="entry name" value="SAM-dependent_MTases_sf"/>
</dbReference>
<dbReference type="Proteomes" id="UP001642520">
    <property type="component" value="Unassembled WGS sequence"/>
</dbReference>